<evidence type="ECO:0000256" key="2">
    <source>
        <dbReference type="ARBA" id="ARBA00005216"/>
    </source>
</evidence>
<dbReference type="PROSITE" id="PS00670">
    <property type="entry name" value="D_2_HYDROXYACID_DH_2"/>
    <property type="match status" value="1"/>
</dbReference>
<organism evidence="11 12">
    <name type="scientific">Thermodesulfatator indicus (strain DSM 15286 / JCM 11887 / CIR29812)</name>
    <dbReference type="NCBI Taxonomy" id="667014"/>
    <lineage>
        <taxon>Bacteria</taxon>
        <taxon>Pseudomonadati</taxon>
        <taxon>Thermodesulfobacteriota</taxon>
        <taxon>Thermodesulfobacteria</taxon>
        <taxon>Thermodesulfobacteriales</taxon>
        <taxon>Thermodesulfatatoraceae</taxon>
        <taxon>Thermodesulfatator</taxon>
    </lineage>
</organism>
<dbReference type="Pfam" id="PF00389">
    <property type="entry name" value="2-Hacid_dh"/>
    <property type="match status" value="1"/>
</dbReference>
<evidence type="ECO:0000313" key="12">
    <source>
        <dbReference type="Proteomes" id="UP000006793"/>
    </source>
</evidence>
<comment type="pathway">
    <text evidence="2 9">Amino-acid biosynthesis; L-serine biosynthesis; L-serine from 3-phospho-D-glycerate: step 1/3.</text>
</comment>
<dbReference type="InterPro" id="IPR045626">
    <property type="entry name" value="PGDH_ASB_dom"/>
</dbReference>
<dbReference type="SUPFAM" id="SSF52283">
    <property type="entry name" value="Formate/glycerate dehydrogenase catalytic domain-like"/>
    <property type="match status" value="1"/>
</dbReference>
<comment type="catalytic activity">
    <reaction evidence="7">
        <text>(R)-2-hydroxyglutarate + NAD(+) = 2-oxoglutarate + NADH + H(+)</text>
        <dbReference type="Rhea" id="RHEA:49612"/>
        <dbReference type="ChEBI" id="CHEBI:15378"/>
        <dbReference type="ChEBI" id="CHEBI:15801"/>
        <dbReference type="ChEBI" id="CHEBI:16810"/>
        <dbReference type="ChEBI" id="CHEBI:57540"/>
        <dbReference type="ChEBI" id="CHEBI:57945"/>
        <dbReference type="EC" id="1.1.1.399"/>
    </reaction>
</comment>
<dbReference type="STRING" id="667014.Thein_0855"/>
<dbReference type="CDD" id="cd12173">
    <property type="entry name" value="PGDH_4"/>
    <property type="match status" value="1"/>
</dbReference>
<evidence type="ECO:0000256" key="9">
    <source>
        <dbReference type="RuleBase" id="RU363003"/>
    </source>
</evidence>
<keyword evidence="9" id="KW-0718">Serine biosynthesis</keyword>
<dbReference type="SUPFAM" id="SSF55021">
    <property type="entry name" value="ACT-like"/>
    <property type="match status" value="1"/>
</dbReference>
<dbReference type="KEGG" id="tid:Thein_0855"/>
<comment type="function">
    <text evidence="1">Catalyzes the reversible oxidation of 3-phospho-D-glycerate to 3-phosphonooxypyruvate, the first step of the phosphorylated L-serine biosynthesis pathway. Also catalyzes the reversible oxidation of 2-hydroxyglutarate to 2-oxoglutarate.</text>
</comment>
<dbReference type="Pfam" id="PF01842">
    <property type="entry name" value="ACT"/>
    <property type="match status" value="1"/>
</dbReference>
<dbReference type="InterPro" id="IPR029009">
    <property type="entry name" value="ASB_dom_sf"/>
</dbReference>
<dbReference type="PROSITE" id="PS00065">
    <property type="entry name" value="D_2_HYDROXYACID_DH_1"/>
    <property type="match status" value="1"/>
</dbReference>
<dbReference type="GO" id="GO:0004617">
    <property type="term" value="F:phosphoglycerate dehydrogenase activity"/>
    <property type="evidence" value="ECO:0007669"/>
    <property type="project" value="UniProtKB-UniRule"/>
</dbReference>
<proteinExistence type="inferred from homology"/>
<dbReference type="Pfam" id="PF02826">
    <property type="entry name" value="2-Hacid_dh_C"/>
    <property type="match status" value="1"/>
</dbReference>
<keyword evidence="6 9" id="KW-0520">NAD</keyword>
<sequence>MKVLVSDPIAEDGIKILKEAGLEVIIKTGLSKEELIEELKKGIEAIIIRSATKVTADVIEAAPNLKVIARAGTGLDNVDIDAANRKGIVVMNCPGGNTVSAAEHTIAMLMALARNIPQATASMKAGKWEKKKFMGREVNGKTLGVIGVGRIGSIVADRAKGLKMRVIAYDPFVNPEQAAKIGIEVVSLDELLAQADFITIHVPLTKETKGFISKEKFEKMKDGVMLIHCARGGIVNEADLYEAMVSGKVAGAALDVFEQEPPPPDYPLFKLENFICTPHLGASTLEAQKNVALAVASQVVDYLIHGVVRNAVNMPSVSAELLPTLKPYLKLAEKLGIIQAQLAEGPIQEVHIEYQGDVANLDTKPLTVALLKGLLTPALREDVNYVNAPIRAKERGIKVTESKVNTAEDFLNRIKVIVKYPKGENLVAGTIFGKKEPRIVQINDFRLDAIPEGHMLYLMNEDRPGVIGQIGITIGEHGLNISRMHVGQDPAQQANIILLCVDKPVPQDLLEKLKTLPPVKLVKPLELS</sequence>
<comment type="catalytic activity">
    <reaction evidence="8 9">
        <text>(2R)-3-phosphoglycerate + NAD(+) = 3-phosphooxypyruvate + NADH + H(+)</text>
        <dbReference type="Rhea" id="RHEA:12641"/>
        <dbReference type="ChEBI" id="CHEBI:15378"/>
        <dbReference type="ChEBI" id="CHEBI:18110"/>
        <dbReference type="ChEBI" id="CHEBI:57540"/>
        <dbReference type="ChEBI" id="CHEBI:57945"/>
        <dbReference type="ChEBI" id="CHEBI:58272"/>
        <dbReference type="EC" id="1.1.1.95"/>
    </reaction>
</comment>
<dbReference type="PANTHER" id="PTHR42938:SF47">
    <property type="entry name" value="HYDROXYPYRUVATE REDUCTASE"/>
    <property type="match status" value="1"/>
</dbReference>
<dbReference type="EMBL" id="CP002683">
    <property type="protein sequence ID" value="AEH44732.1"/>
    <property type="molecule type" value="Genomic_DNA"/>
</dbReference>
<dbReference type="Gene3D" id="3.30.70.260">
    <property type="match status" value="1"/>
</dbReference>
<dbReference type="PANTHER" id="PTHR42938">
    <property type="entry name" value="FORMATE DEHYDROGENASE 1"/>
    <property type="match status" value="1"/>
</dbReference>
<dbReference type="PATRIC" id="fig|667014.3.peg.878"/>
<dbReference type="InterPro" id="IPR015878">
    <property type="entry name" value="Ado_hCys_hydrolase_NAD-bd"/>
</dbReference>
<dbReference type="FunCoup" id="F8ACU1">
    <property type="interactions" value="358"/>
</dbReference>
<dbReference type="CDD" id="cd04902">
    <property type="entry name" value="ACT_3PGDH-xct"/>
    <property type="match status" value="1"/>
</dbReference>
<evidence type="ECO:0000259" key="10">
    <source>
        <dbReference type="PROSITE" id="PS51671"/>
    </source>
</evidence>
<gene>
    <name evidence="11" type="ordered locus">Thein_0855</name>
</gene>
<dbReference type="RefSeq" id="WP_013907476.1">
    <property type="nucleotide sequence ID" value="NC_015681.1"/>
</dbReference>
<dbReference type="OrthoDB" id="9792971at2"/>
<dbReference type="PaxDb" id="667014-Thein_0855"/>
<dbReference type="InterPro" id="IPR036291">
    <property type="entry name" value="NAD(P)-bd_dom_sf"/>
</dbReference>
<dbReference type="InterPro" id="IPR029753">
    <property type="entry name" value="D-isomer_DH_CS"/>
</dbReference>
<evidence type="ECO:0000256" key="4">
    <source>
        <dbReference type="ARBA" id="ARBA00021582"/>
    </source>
</evidence>
<evidence type="ECO:0000256" key="7">
    <source>
        <dbReference type="ARBA" id="ARBA00048126"/>
    </source>
</evidence>
<dbReference type="EC" id="1.1.1.95" evidence="9"/>
<dbReference type="eggNOG" id="COG2150">
    <property type="taxonomic scope" value="Bacteria"/>
</dbReference>
<evidence type="ECO:0000256" key="8">
    <source>
        <dbReference type="ARBA" id="ARBA00048731"/>
    </source>
</evidence>
<dbReference type="HOGENOM" id="CLU_019796_8_1_0"/>
<dbReference type="Gene3D" id="3.30.1330.90">
    <property type="entry name" value="D-3-phosphoglycerate dehydrogenase, domain 3"/>
    <property type="match status" value="1"/>
</dbReference>
<dbReference type="InterPro" id="IPR002912">
    <property type="entry name" value="ACT_dom"/>
</dbReference>
<dbReference type="Pfam" id="PF19304">
    <property type="entry name" value="PGDH_inter"/>
    <property type="match status" value="1"/>
</dbReference>
<evidence type="ECO:0000256" key="3">
    <source>
        <dbReference type="ARBA" id="ARBA00005854"/>
    </source>
</evidence>
<dbReference type="FunFam" id="3.40.50.720:FF:000021">
    <property type="entry name" value="D-3-phosphoglycerate dehydrogenase"/>
    <property type="match status" value="1"/>
</dbReference>
<dbReference type="FunFam" id="3.30.1330.90:FF:000003">
    <property type="entry name" value="D-3-phosphoglycerate dehydrogenase"/>
    <property type="match status" value="1"/>
</dbReference>
<dbReference type="GO" id="GO:0006564">
    <property type="term" value="P:L-serine biosynthetic process"/>
    <property type="evidence" value="ECO:0007669"/>
    <property type="project" value="UniProtKB-UniRule"/>
</dbReference>
<dbReference type="SMART" id="SM00997">
    <property type="entry name" value="AdoHcyase_NAD"/>
    <property type="match status" value="1"/>
</dbReference>
<dbReference type="eggNOG" id="COG0111">
    <property type="taxonomic scope" value="Bacteria"/>
</dbReference>
<dbReference type="SUPFAM" id="SSF143548">
    <property type="entry name" value="Serine metabolism enzymes domain"/>
    <property type="match status" value="1"/>
</dbReference>
<name>F8ACU1_THEID</name>
<reference evidence="12" key="1">
    <citation type="submission" date="2011-04" db="EMBL/GenBank/DDBJ databases">
        <title>The complete genome of Thermodesulfatator indicus DSM 15286.</title>
        <authorList>
            <person name="Lucas S."/>
            <person name="Copeland A."/>
            <person name="Lapidus A."/>
            <person name="Bruce D."/>
            <person name="Goodwin L."/>
            <person name="Pitluck S."/>
            <person name="Peters L."/>
            <person name="Kyrpides N."/>
            <person name="Mavromatis K."/>
            <person name="Pagani I."/>
            <person name="Ivanova N."/>
            <person name="Saunders L."/>
            <person name="Detter J.C."/>
            <person name="Tapia R."/>
            <person name="Han C."/>
            <person name="Land M."/>
            <person name="Hauser L."/>
            <person name="Markowitz V."/>
            <person name="Cheng J.-F."/>
            <person name="Hugenholtz P."/>
            <person name="Woyke T."/>
            <person name="Wu D."/>
            <person name="Spring S."/>
            <person name="Schroeder M."/>
            <person name="Brambilla E."/>
            <person name="Klenk H.-P."/>
            <person name="Eisen J.A."/>
        </authorList>
    </citation>
    <scope>NUCLEOTIDE SEQUENCE [LARGE SCALE GENOMIC DNA]</scope>
    <source>
        <strain evidence="12">DSM 15286 / JCM 11887 / CIR29812</strain>
    </source>
</reference>
<dbReference type="GO" id="GO:0051287">
    <property type="term" value="F:NAD binding"/>
    <property type="evidence" value="ECO:0007669"/>
    <property type="project" value="UniProtKB-UniRule"/>
</dbReference>
<dbReference type="Gene3D" id="3.40.50.720">
    <property type="entry name" value="NAD(P)-binding Rossmann-like Domain"/>
    <property type="match status" value="2"/>
</dbReference>
<dbReference type="SUPFAM" id="SSF51735">
    <property type="entry name" value="NAD(P)-binding Rossmann-fold domains"/>
    <property type="match status" value="1"/>
</dbReference>
<dbReference type="NCBIfam" id="TIGR01327">
    <property type="entry name" value="PGDH"/>
    <property type="match status" value="1"/>
</dbReference>
<dbReference type="UniPathway" id="UPA00135">
    <property type="reaction ID" value="UER00196"/>
</dbReference>
<comment type="similarity">
    <text evidence="3 9">Belongs to the D-isomer specific 2-hydroxyacid dehydrogenase family.</text>
</comment>
<dbReference type="InterPro" id="IPR006140">
    <property type="entry name" value="D-isomer_DH_NAD-bd"/>
</dbReference>
<dbReference type="InterPro" id="IPR006236">
    <property type="entry name" value="PGDH"/>
</dbReference>
<keyword evidence="9" id="KW-0028">Amino-acid biosynthesis</keyword>
<reference evidence="11 12" key="2">
    <citation type="journal article" date="2012" name="Stand. Genomic Sci.">
        <title>Complete genome sequence of the thermophilic sulfate-reducing ocean bacterium Thermodesulfatator indicus type strain (CIR29812(T)).</title>
        <authorList>
            <person name="Anderson I."/>
            <person name="Saunders E."/>
            <person name="Lapidus A."/>
            <person name="Nolan M."/>
            <person name="Lucas S."/>
            <person name="Tice H."/>
            <person name="Del Rio T.G."/>
            <person name="Cheng J.F."/>
            <person name="Han C."/>
            <person name="Tapia R."/>
            <person name="Goodwin L.A."/>
            <person name="Pitluck S."/>
            <person name="Liolios K."/>
            <person name="Mavromatis K."/>
            <person name="Pagani I."/>
            <person name="Ivanova N."/>
            <person name="Mikhailova N."/>
            <person name="Pati A."/>
            <person name="Chen A."/>
            <person name="Palaniappan K."/>
            <person name="Land M."/>
            <person name="Hauser L."/>
            <person name="Jeffries C.D."/>
            <person name="Chang Y.J."/>
            <person name="Brambilla E.M."/>
            <person name="Rohde M."/>
            <person name="Spring S."/>
            <person name="Goker M."/>
            <person name="Detter J.C."/>
            <person name="Woyke T."/>
            <person name="Bristow J."/>
            <person name="Eisen J.A."/>
            <person name="Markowitz V."/>
            <person name="Hugenholtz P."/>
            <person name="Kyrpides N.C."/>
            <person name="Klenk H.P."/>
        </authorList>
    </citation>
    <scope>NUCLEOTIDE SEQUENCE [LARGE SCALE GENOMIC DNA]</scope>
    <source>
        <strain evidence="12">DSM 15286 / JCM 11887 / CIR29812</strain>
    </source>
</reference>
<evidence type="ECO:0000313" key="11">
    <source>
        <dbReference type="EMBL" id="AEH44732.1"/>
    </source>
</evidence>
<feature type="domain" description="ACT" evidence="10">
    <location>
        <begin position="455"/>
        <end position="528"/>
    </location>
</feature>
<dbReference type="InterPro" id="IPR029752">
    <property type="entry name" value="D-isomer_DH_CS1"/>
</dbReference>
<dbReference type="InterPro" id="IPR006139">
    <property type="entry name" value="D-isomer_2_OHA_DH_cat_dom"/>
</dbReference>
<evidence type="ECO:0000256" key="5">
    <source>
        <dbReference type="ARBA" id="ARBA00023002"/>
    </source>
</evidence>
<dbReference type="Proteomes" id="UP000006793">
    <property type="component" value="Chromosome"/>
</dbReference>
<accession>F8ACU1</accession>
<dbReference type="InParanoid" id="F8ACU1"/>
<keyword evidence="12" id="KW-1185">Reference proteome</keyword>
<evidence type="ECO:0000256" key="6">
    <source>
        <dbReference type="ARBA" id="ARBA00023027"/>
    </source>
</evidence>
<keyword evidence="5 9" id="KW-0560">Oxidoreductase</keyword>
<protein>
    <recommendedName>
        <fullName evidence="4 9">D-3-phosphoglycerate dehydrogenase</fullName>
        <ecNumber evidence="9">1.1.1.95</ecNumber>
    </recommendedName>
</protein>
<dbReference type="AlphaFoldDB" id="F8ACU1"/>
<evidence type="ECO:0000256" key="1">
    <source>
        <dbReference type="ARBA" id="ARBA00003800"/>
    </source>
</evidence>
<dbReference type="PROSITE" id="PS51671">
    <property type="entry name" value="ACT"/>
    <property type="match status" value="1"/>
</dbReference>
<dbReference type="InterPro" id="IPR045865">
    <property type="entry name" value="ACT-like_dom_sf"/>
</dbReference>